<sequence length="170" mass="18390">MAKKISLREFQEHLASRLAGAARGEAEPALLGVQAGGENWLLELFDSGEIVPLPPITGVPLTRPWYVGLANIRGTLFSVSDFSAFLGCDPTPHNANARLVLVGARHGSNAALLAARLLGLKRREGLTPLPPLESGPEWARERVEDSEGRRWRKLSVKGLLADPDFMHIGA</sequence>
<protein>
    <submittedName>
        <fullName evidence="2">Twitching motility protein</fullName>
    </submittedName>
</protein>
<dbReference type="InterPro" id="IPR002545">
    <property type="entry name" value="CheW-lke_dom"/>
</dbReference>
<dbReference type="PROSITE" id="PS50851">
    <property type="entry name" value="CHEW"/>
    <property type="match status" value="1"/>
</dbReference>
<dbReference type="Gene3D" id="2.40.50.180">
    <property type="entry name" value="CheA-289, Domain 4"/>
    <property type="match status" value="1"/>
</dbReference>
<dbReference type="AlphaFoldDB" id="A0A5C1EE84"/>
<name>A0A5C1EE84_9RHOO</name>
<dbReference type="KEGG" id="otr:OTERR_29810"/>
<evidence type="ECO:0000313" key="2">
    <source>
        <dbReference type="EMBL" id="QEL66457.1"/>
    </source>
</evidence>
<dbReference type="GO" id="GO:0006935">
    <property type="term" value="P:chemotaxis"/>
    <property type="evidence" value="ECO:0007669"/>
    <property type="project" value="InterPro"/>
</dbReference>
<dbReference type="GO" id="GO:0007165">
    <property type="term" value="P:signal transduction"/>
    <property type="evidence" value="ECO:0007669"/>
    <property type="project" value="InterPro"/>
</dbReference>
<dbReference type="SUPFAM" id="SSF50341">
    <property type="entry name" value="CheW-like"/>
    <property type="match status" value="1"/>
</dbReference>
<organism evidence="2 3">
    <name type="scientific">Oryzomicrobium terrae</name>
    <dbReference type="NCBI Taxonomy" id="1735038"/>
    <lineage>
        <taxon>Bacteria</taxon>
        <taxon>Pseudomonadati</taxon>
        <taxon>Pseudomonadota</taxon>
        <taxon>Betaproteobacteria</taxon>
        <taxon>Rhodocyclales</taxon>
        <taxon>Rhodocyclaceae</taxon>
        <taxon>Oryzomicrobium</taxon>
    </lineage>
</organism>
<dbReference type="SMART" id="SM00260">
    <property type="entry name" value="CheW"/>
    <property type="match status" value="1"/>
</dbReference>
<dbReference type="InterPro" id="IPR036061">
    <property type="entry name" value="CheW-like_dom_sf"/>
</dbReference>
<dbReference type="EMBL" id="CP022579">
    <property type="protein sequence ID" value="QEL66457.1"/>
    <property type="molecule type" value="Genomic_DNA"/>
</dbReference>
<reference evidence="2 3" key="1">
    <citation type="submission" date="2017-07" db="EMBL/GenBank/DDBJ databases">
        <title>Complete genome sequence of Oryzomicrobium terrae TPP412.</title>
        <authorList>
            <person name="Chiu L.-W."/>
            <person name="Lo K.-J."/>
            <person name="Tsai Y.-M."/>
            <person name="Lin S.-S."/>
            <person name="Kuo C.-H."/>
            <person name="Liu C.-T."/>
        </authorList>
    </citation>
    <scope>NUCLEOTIDE SEQUENCE [LARGE SCALE GENOMIC DNA]</scope>
    <source>
        <strain evidence="2 3">TPP412</strain>
    </source>
</reference>
<dbReference type="Proteomes" id="UP000323671">
    <property type="component" value="Chromosome"/>
</dbReference>
<keyword evidence="3" id="KW-1185">Reference proteome</keyword>
<proteinExistence type="predicted"/>
<gene>
    <name evidence="2" type="primary">pilI</name>
    <name evidence="2" type="ORF">OTERR_29810</name>
</gene>
<feature type="domain" description="CheW-like" evidence="1">
    <location>
        <begin position="27"/>
        <end position="165"/>
    </location>
</feature>
<evidence type="ECO:0000313" key="3">
    <source>
        <dbReference type="Proteomes" id="UP000323671"/>
    </source>
</evidence>
<accession>A0A5C1EE84</accession>
<evidence type="ECO:0000259" key="1">
    <source>
        <dbReference type="PROSITE" id="PS50851"/>
    </source>
</evidence>
<dbReference type="Pfam" id="PF01584">
    <property type="entry name" value="CheW"/>
    <property type="match status" value="1"/>
</dbReference>
<dbReference type="RefSeq" id="WP_054621883.1">
    <property type="nucleotide sequence ID" value="NZ_CP022579.1"/>
</dbReference>